<dbReference type="GO" id="GO:0005886">
    <property type="term" value="C:plasma membrane"/>
    <property type="evidence" value="ECO:0007669"/>
    <property type="project" value="TreeGrafter"/>
</dbReference>
<feature type="transmembrane region" description="Helical" evidence="1">
    <location>
        <begin position="25"/>
        <end position="47"/>
    </location>
</feature>
<accession>A0A1W0CNY3</accession>
<feature type="transmembrane region" description="Helical" evidence="1">
    <location>
        <begin position="59"/>
        <end position="83"/>
    </location>
</feature>
<gene>
    <name evidence="3" type="ORF">B0T45_15805</name>
    <name evidence="2" type="ORF">J1C50_07220</name>
</gene>
<keyword evidence="1" id="KW-1133">Transmembrane helix</keyword>
<dbReference type="Proteomes" id="UP000192721">
    <property type="component" value="Unassembled WGS sequence"/>
</dbReference>
<reference evidence="3 4" key="1">
    <citation type="submission" date="2017-02" db="EMBL/GenBank/DDBJ databases">
        <title>Chromobacterium haemolyticum H5244.</title>
        <authorList>
            <person name="Gulvik C.A."/>
        </authorList>
    </citation>
    <scope>NUCLEOTIDE SEQUENCE [LARGE SCALE GENOMIC DNA]</scope>
    <source>
        <strain evidence="3 4">H5244</strain>
    </source>
</reference>
<dbReference type="EMBL" id="MUKV01000022">
    <property type="protein sequence ID" value="OQS36530.1"/>
    <property type="molecule type" value="Genomic_DNA"/>
</dbReference>
<name>A0A1W0CNY3_9NEIS</name>
<dbReference type="RefSeq" id="WP_019104526.1">
    <property type="nucleotide sequence ID" value="NZ_AP019312.1"/>
</dbReference>
<keyword evidence="1" id="KW-0472">Membrane</keyword>
<dbReference type="InterPro" id="IPR052959">
    <property type="entry name" value="Inner_membrane_assoc"/>
</dbReference>
<dbReference type="Proteomes" id="UP000664349">
    <property type="component" value="Unassembled WGS sequence"/>
</dbReference>
<keyword evidence="5" id="KW-1185">Reference proteome</keyword>
<evidence type="ECO:0000313" key="5">
    <source>
        <dbReference type="Proteomes" id="UP000664349"/>
    </source>
</evidence>
<dbReference type="PANTHER" id="PTHR38598">
    <property type="entry name" value="INNER MEMBRANE PROTEIN YJCH"/>
    <property type="match status" value="1"/>
</dbReference>
<keyword evidence="1" id="KW-0812">Transmembrane</keyword>
<dbReference type="GeneID" id="58559192"/>
<evidence type="ECO:0000256" key="1">
    <source>
        <dbReference type="SAM" id="Phobius"/>
    </source>
</evidence>
<sequence>MNEDILKKVQSNPKFKELVHKKTSLGWQLTLIMLAIYYGFILVLAFSPATLGHPISAGATMTIGIPIGVLIIISAFVLTGIYVRRANTEFDLLNQQIVEESKQ</sequence>
<protein>
    <submittedName>
        <fullName evidence="2">DUF485 domain-containing protein</fullName>
    </submittedName>
</protein>
<reference evidence="2 5" key="2">
    <citation type="submission" date="2021-03" db="EMBL/GenBank/DDBJ databases">
        <title>First Case of infection caused by Chromobacterium haemolyticum derived from water in China.</title>
        <authorList>
            <person name="Chen J."/>
            <person name="Liu C."/>
        </authorList>
    </citation>
    <scope>NUCLEOTIDE SEQUENCE [LARGE SCALE GENOMIC DNA]</scope>
    <source>
        <strain evidence="2 5">WJ-5</strain>
    </source>
</reference>
<dbReference type="Pfam" id="PF04341">
    <property type="entry name" value="DUF485"/>
    <property type="match status" value="1"/>
</dbReference>
<evidence type="ECO:0000313" key="2">
    <source>
        <dbReference type="EMBL" id="MBO0415297.1"/>
    </source>
</evidence>
<evidence type="ECO:0000313" key="3">
    <source>
        <dbReference type="EMBL" id="OQS36530.1"/>
    </source>
</evidence>
<dbReference type="EMBL" id="JAFLRD010000005">
    <property type="protein sequence ID" value="MBO0415297.1"/>
    <property type="molecule type" value="Genomic_DNA"/>
</dbReference>
<dbReference type="PANTHER" id="PTHR38598:SF1">
    <property type="entry name" value="INNER MEMBRANE PROTEIN YJCH"/>
    <property type="match status" value="1"/>
</dbReference>
<dbReference type="OrthoDB" id="5297034at2"/>
<dbReference type="InterPro" id="IPR007436">
    <property type="entry name" value="DUF485"/>
</dbReference>
<dbReference type="AlphaFoldDB" id="A0A1W0CNY3"/>
<evidence type="ECO:0000313" key="4">
    <source>
        <dbReference type="Proteomes" id="UP000192721"/>
    </source>
</evidence>
<comment type="caution">
    <text evidence="3">The sequence shown here is derived from an EMBL/GenBank/DDBJ whole genome shotgun (WGS) entry which is preliminary data.</text>
</comment>
<organism evidence="3 4">
    <name type="scientific">Chromobacterium haemolyticum</name>
    <dbReference type="NCBI Taxonomy" id="394935"/>
    <lineage>
        <taxon>Bacteria</taxon>
        <taxon>Pseudomonadati</taxon>
        <taxon>Pseudomonadota</taxon>
        <taxon>Betaproteobacteria</taxon>
        <taxon>Neisseriales</taxon>
        <taxon>Chromobacteriaceae</taxon>
        <taxon>Chromobacterium</taxon>
    </lineage>
</organism>
<proteinExistence type="predicted"/>